<gene>
    <name evidence="5" type="ORF">ICL16_11035</name>
</gene>
<comment type="similarity">
    <text evidence="1">Belongs to the bleomycin resistance protein family.</text>
</comment>
<dbReference type="PROSITE" id="PS51819">
    <property type="entry name" value="VOC"/>
    <property type="match status" value="1"/>
</dbReference>
<evidence type="ECO:0000259" key="4">
    <source>
        <dbReference type="PROSITE" id="PS51819"/>
    </source>
</evidence>
<dbReference type="Gene3D" id="3.10.180.10">
    <property type="entry name" value="2,3-Dihydroxybiphenyl 1,2-Dioxygenase, domain 1"/>
    <property type="match status" value="1"/>
</dbReference>
<dbReference type="InterPro" id="IPR029068">
    <property type="entry name" value="Glyas_Bleomycin-R_OHBP_Dase"/>
</dbReference>
<dbReference type="Proteomes" id="UP000629098">
    <property type="component" value="Unassembled WGS sequence"/>
</dbReference>
<evidence type="ECO:0000256" key="1">
    <source>
        <dbReference type="ARBA" id="ARBA00011051"/>
    </source>
</evidence>
<feature type="domain" description="VOC" evidence="4">
    <location>
        <begin position="7"/>
        <end position="118"/>
    </location>
</feature>
<dbReference type="Pfam" id="PF00903">
    <property type="entry name" value="Glyoxalase"/>
    <property type="match status" value="1"/>
</dbReference>
<keyword evidence="6" id="KW-1185">Reference proteome</keyword>
<organism evidence="5 6">
    <name type="scientific">Iningainema tapete BLCC-T55</name>
    <dbReference type="NCBI Taxonomy" id="2748662"/>
    <lineage>
        <taxon>Bacteria</taxon>
        <taxon>Bacillati</taxon>
        <taxon>Cyanobacteriota</taxon>
        <taxon>Cyanophyceae</taxon>
        <taxon>Nostocales</taxon>
        <taxon>Scytonemataceae</taxon>
        <taxon>Iningainema tapete</taxon>
    </lineage>
</organism>
<dbReference type="RefSeq" id="WP_190827330.1">
    <property type="nucleotide sequence ID" value="NZ_CAWPPI010000040.1"/>
</dbReference>
<dbReference type="InterPro" id="IPR004360">
    <property type="entry name" value="Glyas_Fos-R_dOase_dom"/>
</dbReference>
<keyword evidence="3" id="KW-0046">Antibiotic resistance</keyword>
<dbReference type="InterPro" id="IPR000335">
    <property type="entry name" value="Bleomycin-R"/>
</dbReference>
<name>A0A8J6XBZ9_9CYAN</name>
<reference evidence="5" key="1">
    <citation type="submission" date="2020-09" db="EMBL/GenBank/DDBJ databases">
        <title>Iningainema tapete sp. nov. (Scytonemataceae, Cyanobacteria) from greenhouses in central Florida (USA) produces two types of nodularin with biosynthetic potential for microcystin-LR and anabaenopeptins.</title>
        <authorList>
            <person name="Berthold D.E."/>
            <person name="Lefler F.W."/>
            <person name="Huang I.-S."/>
            <person name="Abdulla H."/>
            <person name="Zimba P.V."/>
            <person name="Laughinghouse H.D. IV."/>
        </authorList>
    </citation>
    <scope>NUCLEOTIDE SEQUENCE</scope>
    <source>
        <strain evidence="5">BLCCT55</strain>
    </source>
</reference>
<sequence length="120" mass="13872">MTASSVFYNAIPVLPAQDISKSIIFYEQRLGFTKRFEFDDYAGLTRDAIEVHLWLCEDSHIPKNTSCRINVKNIEELYAEYQRVDVIHPNSKLELKPWGLKEFVILDLNGNAIHFAEPVD</sequence>
<accession>A0A8J6XBZ9</accession>
<evidence type="ECO:0000256" key="2">
    <source>
        <dbReference type="ARBA" id="ARBA00021572"/>
    </source>
</evidence>
<dbReference type="AlphaFoldDB" id="A0A8J6XBZ9"/>
<evidence type="ECO:0000313" key="6">
    <source>
        <dbReference type="Proteomes" id="UP000629098"/>
    </source>
</evidence>
<dbReference type="EMBL" id="JACXAE010000040">
    <property type="protein sequence ID" value="MBD2772595.1"/>
    <property type="molecule type" value="Genomic_DNA"/>
</dbReference>
<dbReference type="CDD" id="cd08349">
    <property type="entry name" value="BLMA_like"/>
    <property type="match status" value="1"/>
</dbReference>
<dbReference type="GO" id="GO:0046677">
    <property type="term" value="P:response to antibiotic"/>
    <property type="evidence" value="ECO:0007669"/>
    <property type="project" value="UniProtKB-KW"/>
</dbReference>
<evidence type="ECO:0000256" key="3">
    <source>
        <dbReference type="ARBA" id="ARBA00023251"/>
    </source>
</evidence>
<protein>
    <recommendedName>
        <fullName evidence="2">Bleomycin resistance protein</fullName>
    </recommendedName>
</protein>
<dbReference type="InterPro" id="IPR037523">
    <property type="entry name" value="VOC_core"/>
</dbReference>
<dbReference type="SUPFAM" id="SSF54593">
    <property type="entry name" value="Glyoxalase/Bleomycin resistance protein/Dihydroxybiphenyl dioxygenase"/>
    <property type="match status" value="1"/>
</dbReference>
<dbReference type="PRINTS" id="PR00311">
    <property type="entry name" value="BLEOMYCINRST"/>
</dbReference>
<proteinExistence type="inferred from homology"/>
<evidence type="ECO:0000313" key="5">
    <source>
        <dbReference type="EMBL" id="MBD2772595.1"/>
    </source>
</evidence>
<comment type="caution">
    <text evidence="5">The sequence shown here is derived from an EMBL/GenBank/DDBJ whole genome shotgun (WGS) entry which is preliminary data.</text>
</comment>